<proteinExistence type="predicted"/>
<feature type="compositionally biased region" description="Low complexity" evidence="1">
    <location>
        <begin position="26"/>
        <end position="41"/>
    </location>
</feature>
<evidence type="ECO:0000256" key="1">
    <source>
        <dbReference type="SAM" id="MobiDB-lite"/>
    </source>
</evidence>
<keyword evidence="3" id="KW-1185">Reference proteome</keyword>
<evidence type="ECO:0000313" key="2">
    <source>
        <dbReference type="EMBL" id="KAB7498350.1"/>
    </source>
</evidence>
<evidence type="ECO:0000313" key="3">
    <source>
        <dbReference type="Proteomes" id="UP000326759"/>
    </source>
</evidence>
<feature type="region of interest" description="Disordered" evidence="1">
    <location>
        <begin position="1"/>
        <end position="50"/>
    </location>
</feature>
<dbReference type="Proteomes" id="UP000326759">
    <property type="component" value="Unassembled WGS sequence"/>
</dbReference>
<accession>A0A5N5T0B4</accession>
<organism evidence="2 3">
    <name type="scientific">Armadillidium nasatum</name>
    <dbReference type="NCBI Taxonomy" id="96803"/>
    <lineage>
        <taxon>Eukaryota</taxon>
        <taxon>Metazoa</taxon>
        <taxon>Ecdysozoa</taxon>
        <taxon>Arthropoda</taxon>
        <taxon>Crustacea</taxon>
        <taxon>Multicrustacea</taxon>
        <taxon>Malacostraca</taxon>
        <taxon>Eumalacostraca</taxon>
        <taxon>Peracarida</taxon>
        <taxon>Isopoda</taxon>
        <taxon>Oniscidea</taxon>
        <taxon>Crinocheta</taxon>
        <taxon>Armadillidiidae</taxon>
        <taxon>Armadillidium</taxon>
    </lineage>
</organism>
<gene>
    <name evidence="2" type="ORF">Anas_03229</name>
</gene>
<dbReference type="AlphaFoldDB" id="A0A5N5T0B4"/>
<name>A0A5N5T0B4_9CRUS</name>
<comment type="caution">
    <text evidence="2">The sequence shown here is derived from an EMBL/GenBank/DDBJ whole genome shotgun (WGS) entry which is preliminary data.</text>
</comment>
<reference evidence="2 3" key="1">
    <citation type="journal article" date="2019" name="PLoS Biol.">
        <title>Sex chromosomes control vertical transmission of feminizing Wolbachia symbionts in an isopod.</title>
        <authorList>
            <person name="Becking T."/>
            <person name="Chebbi M.A."/>
            <person name="Giraud I."/>
            <person name="Moumen B."/>
            <person name="Laverre T."/>
            <person name="Caubet Y."/>
            <person name="Peccoud J."/>
            <person name="Gilbert C."/>
            <person name="Cordaux R."/>
        </authorList>
    </citation>
    <scope>NUCLEOTIDE SEQUENCE [LARGE SCALE GENOMIC DNA]</scope>
    <source>
        <strain evidence="2">ANa2</strain>
        <tissue evidence="2">Whole body excluding digestive tract and cuticle</tissue>
    </source>
</reference>
<dbReference type="EMBL" id="SEYY01019355">
    <property type="protein sequence ID" value="KAB7498350.1"/>
    <property type="molecule type" value="Genomic_DNA"/>
</dbReference>
<sequence>MGQCTSGELPPAIQIDNKNGNVPTNELPSDASESPDPSLSSKKSRRSSRSVAASWVANKLSKRSKNSQVSAAFNLLDHDVKVRNVHLYTLNDCYNKF</sequence>
<protein>
    <submittedName>
        <fullName evidence="2">Uncharacterized protein</fullName>
    </submittedName>
</protein>